<dbReference type="AlphaFoldDB" id="A0A1I0RDX6"/>
<dbReference type="InterPro" id="IPR013670">
    <property type="entry name" value="EcoEI_R_C_dom"/>
</dbReference>
<dbReference type="Gene3D" id="3.90.1570.30">
    <property type="match status" value="1"/>
</dbReference>
<dbReference type="InterPro" id="IPR014001">
    <property type="entry name" value="Helicase_ATP-bd"/>
</dbReference>
<dbReference type="SUPFAM" id="SSF52540">
    <property type="entry name" value="P-loop containing nucleoside triphosphate hydrolases"/>
    <property type="match status" value="2"/>
</dbReference>
<dbReference type="PROSITE" id="PS51194">
    <property type="entry name" value="HELICASE_CTER"/>
    <property type="match status" value="1"/>
</dbReference>
<evidence type="ECO:0000313" key="4">
    <source>
        <dbReference type="EMBL" id="SEW38862.1"/>
    </source>
</evidence>
<keyword evidence="1" id="KW-0175">Coiled coil</keyword>
<evidence type="ECO:0000259" key="3">
    <source>
        <dbReference type="PROSITE" id="PS51194"/>
    </source>
</evidence>
<dbReference type="CDD" id="cd18799">
    <property type="entry name" value="SF2_C_EcoAI-like"/>
    <property type="match status" value="1"/>
</dbReference>
<dbReference type="Pfam" id="PF13643">
    <property type="entry name" value="DUF4145"/>
    <property type="match status" value="1"/>
</dbReference>
<dbReference type="SMART" id="SM00487">
    <property type="entry name" value="DEXDc"/>
    <property type="match status" value="1"/>
</dbReference>
<dbReference type="Pfam" id="PF08463">
    <property type="entry name" value="EcoEI_R_C"/>
    <property type="match status" value="1"/>
</dbReference>
<name>A0A1I0RDX6_9FIRM</name>
<gene>
    <name evidence="4" type="ORF">SAMN05421659_11453</name>
</gene>
<dbReference type="PANTHER" id="PTHR47396:SF1">
    <property type="entry name" value="ATP-DEPENDENT HELICASE IRC3-RELATED"/>
    <property type="match status" value="1"/>
</dbReference>
<dbReference type="InterPro" id="IPR027417">
    <property type="entry name" value="P-loop_NTPase"/>
</dbReference>
<sequence length="1116" mass="128830">MCTNFDFIKKNKQYDSFADQAIEAEKSLLVSSATSAILSRRALELAVRWVYSYDGALIVPYQDNLSSLIHADSFRGIIDPSLFPKLKYIVKLGNIAVHTNGVIRRDDAVLSLRNLFEFCKWIEYCYSGEYQESVFDESLLEKSEERKRRPEELKDLYEQLSSKDRKLDDLSKENQGLRADMTAARLDNKQGRKFKVDRVSEAETRKRYIDLDLKEAGWVTGKDCLEEVEVTGMPNTAGLGYVDYVLYGNDGLPLAVLEAKKTSVDTIVGSQQAKLYADCLQNQYNRRPIIFTSNGFEVYLTDDCAGYPRRRVSRVFTKEELQLMVDRRIQLIPLENIEINDAITDRPYQKEAIVRVCEAITSKHRKMLIVQATGSGKTRVSISIVDVLRRHNYIKNILFLTDRKTLVKQAKKNFSNMLPDLPLCNLLDSKDSPEQARMIFSTYPTMMNAIDETKSKFGNRLFTPAHFDLIIIDESHRSIYKKYQEIFDYFDGMLLGLTATPKSEIDKNTYSVFDLERGVPTFNYDLDKAVEEGYLVTYEPKKYETRIMRDGIKYKDLPDEEKEEFEKTFEDDEEINDTVSNSAINEWLFNANTIDLILKEVMEKGIKVESGTKLGKTIVFAKSTKHAKCIVERFNILFPEYGDAYIKQIDYSINYVDTLIDDFSIKEKMPQIAVSVDMLDTGIDIPEIVNLVFFKKVRSCSKFWQMIGRGTRLCENLLGEGQNKEKFYVFDFCNNIDFFSAGVTGTETGIQENYNEKTYNLKMMIARELQLPQYTTDEVYSKYRADLVLNLCDTVIELNDNSFYVKNHMRHVEKYRRLASWGILETLQVSEIKEHIAPIVMPTSEDDIARRFNYLMYTIELALLQSKDASKPISIVVTTATVLSSMYNIPQVKAKKEIIESVIGQDFWDNVNVIHLETVRTALKDLIRLIEYGERKPYYTDFQDEIVDYAEGDPVFTTNVMKDYKKKVEFYLKEHKENLAVYKLRNNKRLSESELKELERILWNELGSKADYEKEYGNTPVGRLVRKVTGIERAALNEAFSNFLSEQNLNANQMNFVTLIIDYIAANGNIDDNNVLMQEPFRSIGSITSIFREDMSTAKQILDVVEDIRKNSEDIA</sequence>
<dbReference type="InterPro" id="IPR001650">
    <property type="entry name" value="Helicase_C-like"/>
</dbReference>
<dbReference type="InterPro" id="IPR006935">
    <property type="entry name" value="Helicase/UvrB_N"/>
</dbReference>
<dbReference type="GO" id="GO:0005829">
    <property type="term" value="C:cytosol"/>
    <property type="evidence" value="ECO:0007669"/>
    <property type="project" value="TreeGrafter"/>
</dbReference>
<dbReference type="Gene3D" id="3.40.50.300">
    <property type="entry name" value="P-loop containing nucleotide triphosphate hydrolases"/>
    <property type="match status" value="2"/>
</dbReference>
<accession>A0A1I0RDX6</accession>
<dbReference type="Pfam" id="PF04313">
    <property type="entry name" value="HSDR_N"/>
    <property type="match status" value="1"/>
</dbReference>
<dbReference type="GO" id="GO:0005524">
    <property type="term" value="F:ATP binding"/>
    <property type="evidence" value="ECO:0007669"/>
    <property type="project" value="UniProtKB-KW"/>
</dbReference>
<dbReference type="RefSeq" id="WP_092455907.1">
    <property type="nucleotide sequence ID" value="NZ_FOJI01000014.1"/>
</dbReference>
<dbReference type="GO" id="GO:0003677">
    <property type="term" value="F:DNA binding"/>
    <property type="evidence" value="ECO:0007669"/>
    <property type="project" value="UniProtKB-KW"/>
</dbReference>
<feature type="coiled-coil region" evidence="1">
    <location>
        <begin position="153"/>
        <end position="187"/>
    </location>
</feature>
<proteinExistence type="predicted"/>
<dbReference type="Proteomes" id="UP000199701">
    <property type="component" value="Unassembled WGS sequence"/>
</dbReference>
<dbReference type="Pfam" id="PF04851">
    <property type="entry name" value="ResIII"/>
    <property type="match status" value="1"/>
</dbReference>
<feature type="domain" description="Helicase ATP-binding" evidence="2">
    <location>
        <begin position="358"/>
        <end position="519"/>
    </location>
</feature>
<dbReference type="STRING" id="99656.SAMN05421659_11453"/>
<dbReference type="InterPro" id="IPR025285">
    <property type="entry name" value="DUF4145"/>
</dbReference>
<dbReference type="InterPro" id="IPR007409">
    <property type="entry name" value="Restrct_endonuc_type1_HsdR_N"/>
</dbReference>
<feature type="domain" description="Helicase C-terminal" evidence="3">
    <location>
        <begin position="593"/>
        <end position="769"/>
    </location>
</feature>
<dbReference type="PROSITE" id="PS51192">
    <property type="entry name" value="HELICASE_ATP_BIND_1"/>
    <property type="match status" value="1"/>
</dbReference>
<dbReference type="OrthoDB" id="9758243at2"/>
<reference evidence="4 5" key="1">
    <citation type="submission" date="2016-10" db="EMBL/GenBank/DDBJ databases">
        <authorList>
            <person name="de Groot N.N."/>
        </authorList>
    </citation>
    <scope>NUCLEOTIDE SEQUENCE [LARGE SCALE GENOMIC DNA]</scope>
    <source>
        <strain evidence="4 5">DSM 9179</strain>
    </source>
</reference>
<dbReference type="EMBL" id="FOJI01000014">
    <property type="protein sequence ID" value="SEW38862.1"/>
    <property type="molecule type" value="Genomic_DNA"/>
</dbReference>
<keyword evidence="5" id="KW-1185">Reference proteome</keyword>
<evidence type="ECO:0000313" key="5">
    <source>
        <dbReference type="Proteomes" id="UP000199701"/>
    </source>
</evidence>
<protein>
    <submittedName>
        <fullName evidence="4">Type I restriction enzyme, R subunit</fullName>
    </submittedName>
</protein>
<dbReference type="PANTHER" id="PTHR47396">
    <property type="entry name" value="TYPE I RESTRICTION ENZYME ECOKI R PROTEIN"/>
    <property type="match status" value="1"/>
</dbReference>
<dbReference type="Pfam" id="PF00271">
    <property type="entry name" value="Helicase_C"/>
    <property type="match status" value="1"/>
</dbReference>
<dbReference type="GO" id="GO:0009307">
    <property type="term" value="P:DNA restriction-modification system"/>
    <property type="evidence" value="ECO:0007669"/>
    <property type="project" value="UniProtKB-KW"/>
</dbReference>
<dbReference type="InterPro" id="IPR050742">
    <property type="entry name" value="Helicase_Restrict-Modif_Enz"/>
</dbReference>
<dbReference type="GO" id="GO:0009035">
    <property type="term" value="F:type I site-specific deoxyribonuclease activity"/>
    <property type="evidence" value="ECO:0007669"/>
    <property type="project" value="UniProtKB-EC"/>
</dbReference>
<evidence type="ECO:0000256" key="1">
    <source>
        <dbReference type="SAM" id="Coils"/>
    </source>
</evidence>
<dbReference type="CDD" id="cd18032">
    <property type="entry name" value="DEXHc_RE_I_III_res"/>
    <property type="match status" value="1"/>
</dbReference>
<organism evidence="4 5">
    <name type="scientific">[Clostridium] fimetarium</name>
    <dbReference type="NCBI Taxonomy" id="99656"/>
    <lineage>
        <taxon>Bacteria</taxon>
        <taxon>Bacillati</taxon>
        <taxon>Bacillota</taxon>
        <taxon>Clostridia</taxon>
        <taxon>Lachnospirales</taxon>
        <taxon>Lachnospiraceae</taxon>
    </lineage>
</organism>
<evidence type="ECO:0000259" key="2">
    <source>
        <dbReference type="PROSITE" id="PS51192"/>
    </source>
</evidence>